<accession>A0A0L0MAH4</accession>
<evidence type="ECO:0000259" key="4">
    <source>
        <dbReference type="PROSITE" id="PS51387"/>
    </source>
</evidence>
<dbReference type="InterPro" id="IPR006094">
    <property type="entry name" value="Oxid_FAD_bind_N"/>
</dbReference>
<dbReference type="EMBL" id="LFJJ01000142">
    <property type="protein sequence ID" value="KND59291.1"/>
    <property type="molecule type" value="Genomic_DNA"/>
</dbReference>
<protein>
    <submittedName>
        <fullName evidence="5">D-2-hydroxyglutarate dehydrogenase</fullName>
    </submittedName>
</protein>
<name>A0A0L0MAH4_9BURK</name>
<reference evidence="6" key="1">
    <citation type="submission" date="2015-06" db="EMBL/GenBank/DDBJ databases">
        <title>Comparative genomics of Burkholderia leaf nodule symbionts.</title>
        <authorList>
            <person name="Carlier A."/>
            <person name="Eberl L."/>
            <person name="Pinto-Carbo M."/>
        </authorList>
    </citation>
    <scope>NUCLEOTIDE SEQUENCE [LARGE SCALE GENOMIC DNA]</scope>
    <source>
        <strain evidence="6">UZHbot4</strain>
    </source>
</reference>
<dbReference type="Proteomes" id="UP000036959">
    <property type="component" value="Unassembled WGS sequence"/>
</dbReference>
<dbReference type="Pfam" id="PF00149">
    <property type="entry name" value="Metallophos"/>
    <property type="match status" value="1"/>
</dbReference>
<dbReference type="PANTHER" id="PTHR43716:SF2">
    <property type="entry name" value="BLL6224 PROTEIN"/>
    <property type="match status" value="1"/>
</dbReference>
<dbReference type="Gene3D" id="3.30.70.2190">
    <property type="match status" value="1"/>
</dbReference>
<dbReference type="GO" id="GO:0016787">
    <property type="term" value="F:hydrolase activity"/>
    <property type="evidence" value="ECO:0007669"/>
    <property type="project" value="InterPro"/>
</dbReference>
<feature type="compositionally biased region" description="Low complexity" evidence="3">
    <location>
        <begin position="418"/>
        <end position="427"/>
    </location>
</feature>
<feature type="compositionally biased region" description="Basic and acidic residues" evidence="3">
    <location>
        <begin position="436"/>
        <end position="455"/>
    </location>
</feature>
<organism evidence="5 6">
    <name type="scientific">Candidatus Burkholderia verschuerenii</name>
    <dbReference type="NCBI Taxonomy" id="242163"/>
    <lineage>
        <taxon>Bacteria</taxon>
        <taxon>Pseudomonadati</taxon>
        <taxon>Pseudomonadota</taxon>
        <taxon>Betaproteobacteria</taxon>
        <taxon>Burkholderiales</taxon>
        <taxon>Burkholderiaceae</taxon>
        <taxon>Burkholderia</taxon>
    </lineage>
</organism>
<dbReference type="InterPro" id="IPR029052">
    <property type="entry name" value="Metallo-depent_PP-like"/>
</dbReference>
<keyword evidence="2" id="KW-0274">FAD</keyword>
<feature type="region of interest" description="Disordered" evidence="3">
    <location>
        <begin position="416"/>
        <end position="479"/>
    </location>
</feature>
<evidence type="ECO:0000256" key="3">
    <source>
        <dbReference type="SAM" id="MobiDB-lite"/>
    </source>
</evidence>
<dbReference type="Gene3D" id="3.60.21.10">
    <property type="match status" value="2"/>
</dbReference>
<dbReference type="InterPro" id="IPR004113">
    <property type="entry name" value="FAD-bd_oxidored_4_C"/>
</dbReference>
<dbReference type="InterPro" id="IPR016167">
    <property type="entry name" value="FAD-bd_PCMH_sub1"/>
</dbReference>
<dbReference type="InterPro" id="IPR036318">
    <property type="entry name" value="FAD-bd_PCMH-like_sf"/>
</dbReference>
<dbReference type="SUPFAM" id="SSF55103">
    <property type="entry name" value="FAD-linked oxidases, C-terminal domain"/>
    <property type="match status" value="1"/>
</dbReference>
<dbReference type="PATRIC" id="fig|242163.4.peg.1382"/>
<proteinExistence type="predicted"/>
<evidence type="ECO:0000313" key="5">
    <source>
        <dbReference type="EMBL" id="KND59291.1"/>
    </source>
</evidence>
<evidence type="ECO:0000313" key="6">
    <source>
        <dbReference type="Proteomes" id="UP000036959"/>
    </source>
</evidence>
<keyword evidence="1" id="KW-0285">Flavoprotein</keyword>
<dbReference type="SUPFAM" id="SSF56176">
    <property type="entry name" value="FAD-binding/transporter-associated domain-like"/>
    <property type="match status" value="1"/>
</dbReference>
<sequence length="748" mass="81371">MTASNAHFVTACVELLGTPHVLTDAHDTEPYLVDWRKRYRGSACAVLLPADTEQVAAVVRLAREHRVAIVPQGGNTGLAGGATPDDSGAQAVVSLKRMNRVRGIDPHNNTITVDAGVVLAEIQSRAESAQRLFPLSLAAEGSCTIGGNLSTNAGGTGVLRYGNTRELCLGLEVVTPHGEIWDGLRGLRKDNTGYDLRDLFIGAEGTLGIITAAVLKLHPAPVARVTALAGLASPHAALDFLSMAQRHAGPLLTGFELMSDFSMRLVGRHFPQLRYPFGEPHGQTVLLELSDSESKAHARALFERLMEEAIESGIVEDAVVAESLAQSQAFWDLREHIPLAQAEEGLNIKHDIAVPISSIGRFIDETDAIVQQAAPGARMVTFGHLGDGNLHYNVQAPESVDAKAFLSQRLSDADQRAGLRAGAQAARQHQRGTRARATEGRRGDAFQIARRDPAHAGRQVGARSRQSDEPRQGRALEGEPRMKIRVLSDLHLEADEPLAIPYAEADLVVLAGDIHNHAEAPRWAAENFDSDVPVIYVPGNHEYYDAEFGAMEVAMQDASRSMDNVHFLNNASLVDRYGKWHVLGTALWTDFALFGADDAQRDAAKEACTKVMLDYKGLIQLAWPEPDGEPRAFTPDDSQALHEQACAWLAAELAKPFDGKTIVVTHHAPMRESLAPRYAQDVVSAGFVNHLPALVRAPVSLWIHGHTHTSFDYTVDGARVVCNPRGYFDKRSGKWENPEFAWDKVVEI</sequence>
<keyword evidence="6" id="KW-1185">Reference proteome</keyword>
<dbReference type="AlphaFoldDB" id="A0A0L0MAH4"/>
<dbReference type="PANTHER" id="PTHR43716">
    <property type="entry name" value="D-2-HYDROXYGLUTARATE DEHYDROGENASE, MITOCHONDRIAL"/>
    <property type="match status" value="1"/>
</dbReference>
<dbReference type="PROSITE" id="PS51387">
    <property type="entry name" value="FAD_PCMH"/>
    <property type="match status" value="1"/>
</dbReference>
<comment type="caution">
    <text evidence="5">The sequence shown here is derived from an EMBL/GenBank/DDBJ whole genome shotgun (WGS) entry which is preliminary data.</text>
</comment>
<evidence type="ECO:0000256" key="1">
    <source>
        <dbReference type="ARBA" id="ARBA00022630"/>
    </source>
</evidence>
<feature type="domain" description="FAD-binding PCMH-type" evidence="4">
    <location>
        <begin position="39"/>
        <end position="220"/>
    </location>
</feature>
<dbReference type="InterPro" id="IPR016166">
    <property type="entry name" value="FAD-bd_PCMH"/>
</dbReference>
<dbReference type="InterPro" id="IPR016164">
    <property type="entry name" value="FAD-linked_Oxase-like_C"/>
</dbReference>
<dbReference type="InterPro" id="IPR004843">
    <property type="entry name" value="Calcineurin-like_PHP"/>
</dbReference>
<dbReference type="Gene3D" id="3.30.43.10">
    <property type="entry name" value="Uridine Diphospho-n-acetylenolpyruvylglucosamine Reductase, domain 2"/>
    <property type="match status" value="1"/>
</dbReference>
<dbReference type="Pfam" id="PF01565">
    <property type="entry name" value="FAD_binding_4"/>
    <property type="match status" value="1"/>
</dbReference>
<evidence type="ECO:0000256" key="2">
    <source>
        <dbReference type="ARBA" id="ARBA00022827"/>
    </source>
</evidence>
<dbReference type="Pfam" id="PF02913">
    <property type="entry name" value="FAD-oxidase_C"/>
    <property type="match status" value="1"/>
</dbReference>
<dbReference type="GO" id="GO:0071949">
    <property type="term" value="F:FAD binding"/>
    <property type="evidence" value="ECO:0007669"/>
    <property type="project" value="InterPro"/>
</dbReference>
<dbReference type="InterPro" id="IPR016169">
    <property type="entry name" value="FAD-bd_PCMH_sub2"/>
</dbReference>
<dbReference type="GO" id="GO:0022904">
    <property type="term" value="P:respiratory electron transport chain"/>
    <property type="evidence" value="ECO:0007669"/>
    <property type="project" value="TreeGrafter"/>
</dbReference>
<dbReference type="SUPFAM" id="SSF56300">
    <property type="entry name" value="Metallo-dependent phosphatases"/>
    <property type="match status" value="1"/>
</dbReference>
<feature type="compositionally biased region" description="Basic and acidic residues" evidence="3">
    <location>
        <begin position="465"/>
        <end position="479"/>
    </location>
</feature>
<dbReference type="Gene3D" id="3.30.70.2740">
    <property type="match status" value="1"/>
</dbReference>
<gene>
    <name evidence="5" type="ORF">BVER_00678c</name>
</gene>
<dbReference type="Gene3D" id="3.30.465.10">
    <property type="match status" value="1"/>
</dbReference>
<dbReference type="InterPro" id="IPR051264">
    <property type="entry name" value="FAD-oxidored/transferase_4"/>
</dbReference>